<dbReference type="InterPro" id="IPR014917">
    <property type="entry name" value="DUF1800"/>
</dbReference>
<keyword evidence="1" id="KW-1015">Disulfide bond</keyword>
<reference evidence="2" key="1">
    <citation type="submission" date="2023-01" db="EMBL/GenBank/DDBJ databases">
        <title>Complete genome sequence of Planctobacterium marinum strain Dej080120_11.</title>
        <authorList>
            <person name="Ueki S."/>
            <person name="Maruyama F."/>
        </authorList>
    </citation>
    <scope>NUCLEOTIDE SEQUENCE</scope>
    <source>
        <strain evidence="2">Dej080120_11</strain>
    </source>
</reference>
<gene>
    <name evidence="2" type="ORF">MACH26_02830</name>
</gene>
<dbReference type="RefSeq" id="WP_338290597.1">
    <property type="nucleotide sequence ID" value="NZ_AP027272.1"/>
</dbReference>
<dbReference type="PANTHER" id="PTHR43737">
    <property type="entry name" value="BLL7424 PROTEIN"/>
    <property type="match status" value="1"/>
</dbReference>
<accession>A0AA48HJJ7</accession>
<evidence type="ECO:0000313" key="3">
    <source>
        <dbReference type="Proteomes" id="UP001333710"/>
    </source>
</evidence>
<dbReference type="Pfam" id="PF08811">
    <property type="entry name" value="DUF1800"/>
    <property type="match status" value="1"/>
</dbReference>
<keyword evidence="3" id="KW-1185">Reference proteome</keyword>
<dbReference type="Proteomes" id="UP001333710">
    <property type="component" value="Chromosome"/>
</dbReference>
<proteinExistence type="predicted"/>
<dbReference type="EMBL" id="AP027272">
    <property type="protein sequence ID" value="BDX04762.1"/>
    <property type="molecule type" value="Genomic_DNA"/>
</dbReference>
<sequence length="823" mass="92378">MLSFFYTFLTLIAANSMAEELPKTGGKPSTEFSQKAALYLSRISSEAAENNEFECDGDELCEAIMALCEDRQLCTILLQICTQHPDLCEEIIFEPECDEEECEEFPECDEHEEECDDFPECNENEEECNDFPECNENEEECDDVPECNENEEECDDFPECNENEEECDDFPECNENEEECDDFPECNENQEECEELPECNENEEECDDLPECDENEEECDDFPECDENQEECEELPECNQYEEECDEFPECDENGEECEDNVVEQPSGYINPNPASDLTLMTVTTEAARDASRFLAQASLGANHATITQVAAMGPEVWLEEQFTQPVGYTRPFAEFLMNRVEQFYEQNEGLSDEEFEIIYEQLGDPERYWVDGWWTSVMTSPDMVRQRVALALSEIFVISANVDELGTNNLAMVGYYDALLDNSFGNFRELLRAVSLSPAMGIYLSHIHNAKTDTQRGTFPDENYAREVMQLFSIGLFELNADGSRKLDAQGNPTPTYDQEDIREFAKIFTGLSWNIPGESGFGVMDIHELESESDPFLSPMKMYESHHEPGSKTLLNGQVVPAGQTGMQDIEAAIDNLFNHPNVGPFIGKQLIQRLVKSNPSPEYVARVSAAFNGETGAARGDMKALIRAILLDPEARSTPQLASATDGRLREPFVRVVNLMRAFNATSSDNTFSDDGYNMTAQIRQYVLSAPSVFNFFQPGYAPNGEIKDAGLVAPEFQITNASTIMEIKNLIYYSLQTGQVLAQSGQLPTEKLDFSAELQLADNSDALLDHLDTLMTYGTLTAETRAAVKTAVDALSDSRERVAMAVYLIAISPDFAIAI</sequence>
<name>A0AA48HJJ7_9ALTE</name>
<dbReference type="InterPro" id="IPR002172">
    <property type="entry name" value="LDrepeatLR_classA_rpt"/>
</dbReference>
<protein>
    <recommendedName>
        <fullName evidence="4">DUF1800 domain-containing protein</fullName>
    </recommendedName>
</protein>
<evidence type="ECO:0008006" key="4">
    <source>
        <dbReference type="Google" id="ProtNLM"/>
    </source>
</evidence>
<organism evidence="2 3">
    <name type="scientific">Planctobacterium marinum</name>
    <dbReference type="NCBI Taxonomy" id="1631968"/>
    <lineage>
        <taxon>Bacteria</taxon>
        <taxon>Pseudomonadati</taxon>
        <taxon>Pseudomonadota</taxon>
        <taxon>Gammaproteobacteria</taxon>
        <taxon>Alteromonadales</taxon>
        <taxon>Alteromonadaceae</taxon>
        <taxon>Planctobacterium</taxon>
    </lineage>
</organism>
<dbReference type="KEGG" id="pmaw:MACH26_02830"/>
<dbReference type="PRINTS" id="PR00261">
    <property type="entry name" value="LDLRECEPTOR"/>
</dbReference>
<dbReference type="AlphaFoldDB" id="A0AA48HJJ7"/>
<dbReference type="PANTHER" id="PTHR43737:SF1">
    <property type="entry name" value="DUF1501 DOMAIN-CONTAINING PROTEIN"/>
    <property type="match status" value="1"/>
</dbReference>
<evidence type="ECO:0000313" key="2">
    <source>
        <dbReference type="EMBL" id="BDX04762.1"/>
    </source>
</evidence>
<evidence type="ECO:0000256" key="1">
    <source>
        <dbReference type="ARBA" id="ARBA00023157"/>
    </source>
</evidence>